<dbReference type="Gene3D" id="4.10.60.10">
    <property type="entry name" value="Zinc finger, CCHC-type"/>
    <property type="match status" value="1"/>
</dbReference>
<dbReference type="InterPro" id="IPR001878">
    <property type="entry name" value="Znf_CCHC"/>
</dbReference>
<evidence type="ECO:0000313" key="10">
    <source>
        <dbReference type="EMBL" id="KZZ87575.1"/>
    </source>
</evidence>
<evidence type="ECO:0000256" key="8">
    <source>
        <dbReference type="SAM" id="MobiDB-lite"/>
    </source>
</evidence>
<evidence type="ECO:0000259" key="9">
    <source>
        <dbReference type="PROSITE" id="PS50158"/>
    </source>
</evidence>
<sequence length="668" mass="71989">MADSDSRTASVGNPPKAAPNSKRGKKKANKRNNRKRSKDLAPLTNGAGVSFSESPLDVDYGDTTSTGVSSQTDEVADVADLPNASVSGQEENQVPESAPAPSTQSAPIVNWNNTPARSAIRTSLRGSSKSFQNVNDTYWRAADQSSSSDNEGDTVMKDGGNNNNNNNNTTSDDEDADTGVVEDKEHVEEGEIAEEEEEEGEVHENPANANSLDSAAPPPAPQGQSKPIPQNPAQEQGLYYAEESDGSYDDEPSDIILNFSGDEDQDSRLEEIQQARKSPSTDSHFSSPRSPPHQSLPSNVEIVNFAAQDMSSLAAESEARRQSALKSLQAKYPVEPTTLADLTRQDLEKQAKYLFYHLDINDIDLSLPIRCIDCFEEGHLSETCPNKTCPHCKAWQAHDSRFCPLIRRCQHCRARGHEREGCVAPRRSCHDVPCDLCGSKLHFETQCDLLWRSTTRKVAVQPPAQIKLSVSCAYCAGSGHLFGDCPERERRARIAAATAESEDVDDGFTGMPWSLKDIDPATIVNLNTVPYLGGKIGVNKGNANSKSNNNTSKGGNDFRIKGKASSGAGTKRGRNDSSSLSDPEEGGVFGSGDASGGRVRSVHQLPNRPPIRFNTDIGRGRSFGGNNSNANGRGGGSGGGYRGRGGRGGSGSQRGRSNDSWRPDYRYR</sequence>
<dbReference type="PANTHER" id="PTHR46543">
    <property type="entry name" value="ZINC FINGER CCHC DOMAIN-CONTAINING PROTEIN 7"/>
    <property type="match status" value="1"/>
</dbReference>
<dbReference type="GO" id="GO:0071039">
    <property type="term" value="P:nuclear polyadenylation-dependent CUT catabolic process"/>
    <property type="evidence" value="ECO:0007669"/>
    <property type="project" value="TreeGrafter"/>
</dbReference>
<feature type="compositionally biased region" description="Acidic residues" evidence="8">
    <location>
        <begin position="190"/>
        <end position="201"/>
    </location>
</feature>
<dbReference type="Proteomes" id="UP000242877">
    <property type="component" value="Unassembled WGS sequence"/>
</dbReference>
<keyword evidence="3" id="KW-0677">Repeat</keyword>
<feature type="compositionally biased region" description="Basic residues" evidence="8">
    <location>
        <begin position="22"/>
        <end position="37"/>
    </location>
</feature>
<comment type="caution">
    <text evidence="10">The sequence shown here is derived from an EMBL/GenBank/DDBJ whole genome shotgun (WGS) entry which is preliminary data.</text>
</comment>
<dbReference type="GO" id="GO:0071031">
    <property type="term" value="P:nuclear mRNA surveillance of mRNA 3'-end processing"/>
    <property type="evidence" value="ECO:0007669"/>
    <property type="project" value="TreeGrafter"/>
</dbReference>
<evidence type="ECO:0000313" key="11">
    <source>
        <dbReference type="Proteomes" id="UP000242877"/>
    </source>
</evidence>
<dbReference type="VEuPathDB" id="FungiDB:AAP_05486"/>
<evidence type="ECO:0000256" key="2">
    <source>
        <dbReference type="ARBA" id="ARBA00022723"/>
    </source>
</evidence>
<organism evidence="10 11">
    <name type="scientific">Ascosphaera apis ARSEF 7405</name>
    <dbReference type="NCBI Taxonomy" id="392613"/>
    <lineage>
        <taxon>Eukaryota</taxon>
        <taxon>Fungi</taxon>
        <taxon>Dikarya</taxon>
        <taxon>Ascomycota</taxon>
        <taxon>Pezizomycotina</taxon>
        <taxon>Eurotiomycetes</taxon>
        <taxon>Eurotiomycetidae</taxon>
        <taxon>Onygenales</taxon>
        <taxon>Ascosphaeraceae</taxon>
        <taxon>Ascosphaera</taxon>
    </lineage>
</organism>
<keyword evidence="5" id="KW-0862">Zinc</keyword>
<dbReference type="AlphaFoldDB" id="A0A167VIH2"/>
<dbReference type="GO" id="GO:0003723">
    <property type="term" value="F:RNA binding"/>
    <property type="evidence" value="ECO:0007669"/>
    <property type="project" value="TreeGrafter"/>
</dbReference>
<dbReference type="OrthoDB" id="7608935at2759"/>
<evidence type="ECO:0000256" key="5">
    <source>
        <dbReference type="ARBA" id="ARBA00022833"/>
    </source>
</evidence>
<feature type="compositionally biased region" description="Polar residues" evidence="8">
    <location>
        <begin position="62"/>
        <end position="73"/>
    </location>
</feature>
<gene>
    <name evidence="10" type="ORF">AAP_05486</name>
</gene>
<dbReference type="GO" id="GO:0071036">
    <property type="term" value="P:nuclear polyadenylation-dependent snoRNA catabolic process"/>
    <property type="evidence" value="ECO:0007669"/>
    <property type="project" value="TreeGrafter"/>
</dbReference>
<feature type="compositionally biased region" description="Acidic residues" evidence="8">
    <location>
        <begin position="242"/>
        <end position="253"/>
    </location>
</feature>
<proteinExistence type="predicted"/>
<accession>A0A167VIH2</accession>
<dbReference type="GO" id="GO:0071038">
    <property type="term" value="P:TRAMP-dependent tRNA surveillance pathway"/>
    <property type="evidence" value="ECO:0007669"/>
    <property type="project" value="TreeGrafter"/>
</dbReference>
<dbReference type="GO" id="GO:0008270">
    <property type="term" value="F:zinc ion binding"/>
    <property type="evidence" value="ECO:0007669"/>
    <property type="project" value="UniProtKB-KW"/>
</dbReference>
<dbReference type="PANTHER" id="PTHR46543:SF1">
    <property type="entry name" value="ZINC FINGER CCHC DOMAIN-CONTAINING PROTEIN 7"/>
    <property type="match status" value="1"/>
</dbReference>
<evidence type="ECO:0000256" key="4">
    <source>
        <dbReference type="ARBA" id="ARBA00022771"/>
    </source>
</evidence>
<evidence type="ECO:0000256" key="1">
    <source>
        <dbReference type="ARBA" id="ARBA00004123"/>
    </source>
</evidence>
<feature type="region of interest" description="Disordered" evidence="8">
    <location>
        <begin position="1"/>
        <end position="297"/>
    </location>
</feature>
<dbReference type="GO" id="GO:0071035">
    <property type="term" value="P:nuclear polyadenylation-dependent rRNA catabolic process"/>
    <property type="evidence" value="ECO:0007669"/>
    <property type="project" value="TreeGrafter"/>
</dbReference>
<keyword evidence="6" id="KW-0539">Nucleus</keyword>
<comment type="subcellular location">
    <subcellularLocation>
        <location evidence="1">Nucleus</location>
    </subcellularLocation>
</comment>
<protein>
    <submittedName>
        <fullName evidence="10">Zinc knuckle domain-containing protein</fullName>
    </submittedName>
</protein>
<dbReference type="PROSITE" id="PS50158">
    <property type="entry name" value="ZF_CCHC"/>
    <property type="match status" value="1"/>
</dbReference>
<keyword evidence="11" id="KW-1185">Reference proteome</keyword>
<name>A0A167VIH2_9EURO</name>
<reference evidence="10 11" key="1">
    <citation type="journal article" date="2016" name="Genome Biol. Evol.">
        <title>Divergent and convergent evolution of fungal pathogenicity.</title>
        <authorList>
            <person name="Shang Y."/>
            <person name="Xiao G."/>
            <person name="Zheng P."/>
            <person name="Cen K."/>
            <person name="Zhan S."/>
            <person name="Wang C."/>
        </authorList>
    </citation>
    <scope>NUCLEOTIDE SEQUENCE [LARGE SCALE GENOMIC DNA]</scope>
    <source>
        <strain evidence="10 11">ARSEF 7405</strain>
    </source>
</reference>
<dbReference type="GO" id="GO:0031499">
    <property type="term" value="C:TRAMP complex"/>
    <property type="evidence" value="ECO:0007669"/>
    <property type="project" value="TreeGrafter"/>
</dbReference>
<feature type="region of interest" description="Disordered" evidence="8">
    <location>
        <begin position="538"/>
        <end position="668"/>
    </location>
</feature>
<evidence type="ECO:0000256" key="7">
    <source>
        <dbReference type="PROSITE-ProRule" id="PRU00047"/>
    </source>
</evidence>
<dbReference type="InterPro" id="IPR051644">
    <property type="entry name" value="TRAMP_AT-DNA-binding"/>
</dbReference>
<feature type="compositionally biased region" description="Polar residues" evidence="8">
    <location>
        <begin position="275"/>
        <end position="297"/>
    </location>
</feature>
<feature type="compositionally biased region" description="Gly residues" evidence="8">
    <location>
        <begin position="632"/>
        <end position="652"/>
    </location>
</feature>
<evidence type="ECO:0000256" key="6">
    <source>
        <dbReference type="ARBA" id="ARBA00023242"/>
    </source>
</evidence>
<keyword evidence="4 7" id="KW-0863">Zinc-finger</keyword>
<feature type="compositionally biased region" description="Polar residues" evidence="8">
    <location>
        <begin position="84"/>
        <end position="136"/>
    </location>
</feature>
<dbReference type="SMART" id="SM00343">
    <property type="entry name" value="ZnF_C2HC"/>
    <property type="match status" value="3"/>
</dbReference>
<keyword evidence="2" id="KW-0479">Metal-binding</keyword>
<dbReference type="GO" id="GO:0071037">
    <property type="term" value="P:nuclear polyadenylation-dependent snRNA catabolic process"/>
    <property type="evidence" value="ECO:0007669"/>
    <property type="project" value="TreeGrafter"/>
</dbReference>
<feature type="compositionally biased region" description="Polar residues" evidence="8">
    <location>
        <begin position="222"/>
        <end position="234"/>
    </location>
</feature>
<feature type="compositionally biased region" description="Low complexity" evidence="8">
    <location>
        <begin position="539"/>
        <end position="555"/>
    </location>
</feature>
<feature type="compositionally biased region" description="Basic and acidic residues" evidence="8">
    <location>
        <begin position="656"/>
        <end position="668"/>
    </location>
</feature>
<feature type="domain" description="CCHC-type" evidence="9">
    <location>
        <begin position="370"/>
        <end position="386"/>
    </location>
</feature>
<dbReference type="EMBL" id="AZGZ01000032">
    <property type="protein sequence ID" value="KZZ87575.1"/>
    <property type="molecule type" value="Genomic_DNA"/>
</dbReference>
<evidence type="ECO:0000256" key="3">
    <source>
        <dbReference type="ARBA" id="ARBA00022737"/>
    </source>
</evidence>